<sequence>MPHLSPLNWLVSPIIFWFILLTIMSSLWWTQTICFPKKSSPNQILTLRAWKW</sequence>
<dbReference type="EMBL" id="KY753838">
    <property type="protein sequence ID" value="AVW86228.1"/>
    <property type="molecule type" value="Genomic_DNA"/>
</dbReference>
<keyword evidence="1" id="KW-1133">Transmembrane helix</keyword>
<geneLocation type="mitochondrion" evidence="2"/>
<keyword evidence="1" id="KW-0472">Membrane</keyword>
<gene>
    <name evidence="2" type="primary">ATP8</name>
</gene>
<reference evidence="2" key="1">
    <citation type="journal article" date="2018" name="Mol. Phylogenet. Evol.">
        <title>Phylogeny, evolution and mitochondrial gene order rearrangement in scale worms (Aphroditiformia, Annelida).</title>
        <authorList>
            <person name="Zhang Y."/>
            <person name="Sun J."/>
            <person name="Rouse G.W."/>
            <person name="Wiklund H."/>
            <person name="Pleijel F."/>
            <person name="Watanabe H.K."/>
            <person name="Chen C."/>
            <person name="Qian P.-Y."/>
            <person name="Qiu J.-W."/>
        </authorList>
    </citation>
    <scope>NUCLEOTIDE SEQUENCE</scope>
</reference>
<dbReference type="AlphaFoldDB" id="A0A343W6K6"/>
<keyword evidence="2" id="KW-0496">Mitochondrion</keyword>
<organism evidence="2">
    <name type="scientific">Pholoe pallida</name>
    <dbReference type="NCBI Taxonomy" id="328599"/>
    <lineage>
        <taxon>Eukaryota</taxon>
        <taxon>Metazoa</taxon>
        <taxon>Spiralia</taxon>
        <taxon>Lophotrochozoa</taxon>
        <taxon>Annelida</taxon>
        <taxon>Polychaeta</taxon>
        <taxon>Errantia</taxon>
        <taxon>Phyllodocida</taxon>
        <taxon>Pholoidae</taxon>
        <taxon>Pholoe</taxon>
    </lineage>
</organism>
<evidence type="ECO:0000256" key="1">
    <source>
        <dbReference type="SAM" id="Phobius"/>
    </source>
</evidence>
<name>A0A343W6K6_9ANNE</name>
<accession>A0A343W6K6</accession>
<keyword evidence="1" id="KW-0812">Transmembrane</keyword>
<evidence type="ECO:0000313" key="2">
    <source>
        <dbReference type="EMBL" id="AVW86228.1"/>
    </source>
</evidence>
<protein>
    <submittedName>
        <fullName evidence="2">ATP synthase F0 subunit 8</fullName>
    </submittedName>
</protein>
<feature type="transmembrane region" description="Helical" evidence="1">
    <location>
        <begin position="6"/>
        <end position="29"/>
    </location>
</feature>
<proteinExistence type="predicted"/>